<feature type="transmembrane region" description="Helical" evidence="2">
    <location>
        <begin position="197"/>
        <end position="215"/>
    </location>
</feature>
<feature type="transmembrane region" description="Helical" evidence="2">
    <location>
        <begin position="35"/>
        <end position="53"/>
    </location>
</feature>
<dbReference type="Pfam" id="PF01841">
    <property type="entry name" value="Transglut_core"/>
    <property type="match status" value="1"/>
</dbReference>
<sequence>MSIDATASRRARADERNARPSSSRLILPGMPSRDVLVDLAFSLVLVTIALVGFRTGFIGWEWILAAAVGVVLGTVVAHVAVTRSWPLLATVLVLAALHFVLGGPVAVRGDLIGGVIPSLQTLTDLAVTPVTGWKEWLTLLPPVDARGPLVALPWVTGLLGAAATYGVARRFRSVGGAAVAPLVLLVGTIALGTQQPAARLVQGVVFALVLILWLVARAARTRASLQNGAGQRARAVTGVALLTVAALAGTFLGQVLPGAGSSEARTVVRDQLTPPYDVAQFMSPLSGFRRYTEPNSAELYDTEILRVTGLPAGTPIRFATLDSYDGLVWGAADRATDGTPFQQVGTRIAPRVTGTPVTAKVTVPEGGYEGAWLPLAGSTTGVRFDGPRGDDLADALWLNTATETAVVPALVRPGDTYTFQTVLDDAVSTTLPKDLKVASGAQVAEDTSFLDAKLDAWSGRAGSPWEKFVAVAKTMTSDGAYTDGGTANSYEKVYLPGHGLSRLSRFVGSTQLAGNDEQYAATLALVGNRLGIPTRVVMGAIPESGTAIKGKDVHAWVEVQVDDGTWHALLPSTFLPDRNKKPNEQQLKSEEQKVGAQVPPPAGVNPPSVLQGPDQAQNATDIKKKKRNPLDIGSWPLWLRILVLGLVVPVLLLLGAYALIRWLKTRRRRRHATTGALASRPAWVWRDLVSDARSLGVAVPRGATRLEQARAFPASASASAEPIAVGANAAVFGPGDPEAEVATALLADADGVRRELRGTVSRWRRIRSDVDVRPLLERDRRTRTRRSLPSLPSLRRTRGAEGSA</sequence>
<dbReference type="AlphaFoldDB" id="A0A8H9KTB8"/>
<feature type="transmembrane region" description="Helical" evidence="2">
    <location>
        <begin position="149"/>
        <end position="167"/>
    </location>
</feature>
<feature type="region of interest" description="Disordered" evidence="1">
    <location>
        <begin position="774"/>
        <end position="804"/>
    </location>
</feature>
<dbReference type="InterPro" id="IPR052901">
    <property type="entry name" value="Bact_TGase-like"/>
</dbReference>
<feature type="compositionally biased region" description="Basic and acidic residues" evidence="1">
    <location>
        <begin position="577"/>
        <end position="593"/>
    </location>
</feature>
<dbReference type="PANTHER" id="PTHR42736:SF1">
    <property type="entry name" value="PROTEIN-GLUTAMINE GAMMA-GLUTAMYLTRANSFERASE"/>
    <property type="match status" value="1"/>
</dbReference>
<proteinExistence type="predicted"/>
<gene>
    <name evidence="5" type="ORF">GCM10011314_28550</name>
</gene>
<evidence type="ECO:0000256" key="1">
    <source>
        <dbReference type="SAM" id="MobiDB-lite"/>
    </source>
</evidence>
<dbReference type="InterPro" id="IPR038765">
    <property type="entry name" value="Papain-like_cys_pep_sf"/>
</dbReference>
<dbReference type="Pfam" id="PF11992">
    <property type="entry name" value="TgpA_N"/>
    <property type="match status" value="1"/>
</dbReference>
<evidence type="ECO:0000259" key="3">
    <source>
        <dbReference type="Pfam" id="PF01841"/>
    </source>
</evidence>
<feature type="transmembrane region" description="Helical" evidence="2">
    <location>
        <begin position="174"/>
        <end position="191"/>
    </location>
</feature>
<evidence type="ECO:0000259" key="4">
    <source>
        <dbReference type="Pfam" id="PF11992"/>
    </source>
</evidence>
<keyword evidence="2" id="KW-0472">Membrane</keyword>
<dbReference type="InterPro" id="IPR021878">
    <property type="entry name" value="TgpA_N"/>
</dbReference>
<dbReference type="PANTHER" id="PTHR42736">
    <property type="entry name" value="PROTEIN-GLUTAMINE GAMMA-GLUTAMYLTRANSFERASE"/>
    <property type="match status" value="1"/>
</dbReference>
<accession>A0A8H9KTB8</accession>
<dbReference type="Gene3D" id="3.10.620.30">
    <property type="match status" value="1"/>
</dbReference>
<dbReference type="RefSeq" id="WP_052117219.1">
    <property type="nucleotide sequence ID" value="NZ_BMEA01000003.1"/>
</dbReference>
<dbReference type="SUPFAM" id="SSF54001">
    <property type="entry name" value="Cysteine proteinases"/>
    <property type="match status" value="1"/>
</dbReference>
<feature type="transmembrane region" description="Helical" evidence="2">
    <location>
        <begin position="59"/>
        <end position="80"/>
    </location>
</feature>
<reference evidence="5" key="1">
    <citation type="journal article" date="2014" name="Int. J. Syst. Evol. Microbiol.">
        <title>Complete genome sequence of Corynebacterium casei LMG S-19264T (=DSM 44701T), isolated from a smear-ripened cheese.</title>
        <authorList>
            <consortium name="US DOE Joint Genome Institute (JGI-PGF)"/>
            <person name="Walter F."/>
            <person name="Albersmeier A."/>
            <person name="Kalinowski J."/>
            <person name="Ruckert C."/>
        </authorList>
    </citation>
    <scope>NUCLEOTIDE SEQUENCE</scope>
    <source>
        <strain evidence="5">CGMCC 1.10749</strain>
    </source>
</reference>
<keyword evidence="2" id="KW-1133">Transmembrane helix</keyword>
<evidence type="ECO:0000313" key="6">
    <source>
        <dbReference type="Proteomes" id="UP000628079"/>
    </source>
</evidence>
<organism evidence="5 6">
    <name type="scientific">Knoellia flava</name>
    <dbReference type="NCBI Taxonomy" id="913969"/>
    <lineage>
        <taxon>Bacteria</taxon>
        <taxon>Bacillati</taxon>
        <taxon>Actinomycetota</taxon>
        <taxon>Actinomycetes</taxon>
        <taxon>Micrococcales</taxon>
        <taxon>Intrasporangiaceae</taxon>
        <taxon>Knoellia</taxon>
    </lineage>
</organism>
<feature type="transmembrane region" description="Helical" evidence="2">
    <location>
        <begin position="637"/>
        <end position="660"/>
    </location>
</feature>
<feature type="domain" description="Protein-glutamine gamma-glutamyltransferase TgpA N-terminal" evidence="4">
    <location>
        <begin position="45"/>
        <end position="424"/>
    </location>
</feature>
<feature type="region of interest" description="Disordered" evidence="1">
    <location>
        <begin position="573"/>
        <end position="624"/>
    </location>
</feature>
<evidence type="ECO:0000313" key="5">
    <source>
        <dbReference type="EMBL" id="GGB87072.1"/>
    </source>
</evidence>
<feature type="transmembrane region" description="Helical" evidence="2">
    <location>
        <begin position="235"/>
        <end position="256"/>
    </location>
</feature>
<feature type="domain" description="Transglutaminase-like" evidence="3">
    <location>
        <begin position="503"/>
        <end position="568"/>
    </location>
</feature>
<feature type="transmembrane region" description="Helical" evidence="2">
    <location>
        <begin position="87"/>
        <end position="107"/>
    </location>
</feature>
<name>A0A8H9KTB8_9MICO</name>
<dbReference type="EMBL" id="BMEA01000003">
    <property type="protein sequence ID" value="GGB87072.1"/>
    <property type="molecule type" value="Genomic_DNA"/>
</dbReference>
<evidence type="ECO:0000256" key="2">
    <source>
        <dbReference type="SAM" id="Phobius"/>
    </source>
</evidence>
<dbReference type="InterPro" id="IPR002931">
    <property type="entry name" value="Transglutaminase-like"/>
</dbReference>
<dbReference type="Proteomes" id="UP000628079">
    <property type="component" value="Unassembled WGS sequence"/>
</dbReference>
<protein>
    <submittedName>
        <fullName evidence="5">Transglutaminase</fullName>
    </submittedName>
</protein>
<keyword evidence="2" id="KW-0812">Transmembrane</keyword>
<reference evidence="5" key="2">
    <citation type="submission" date="2020-09" db="EMBL/GenBank/DDBJ databases">
        <authorList>
            <person name="Sun Q."/>
            <person name="Zhou Y."/>
        </authorList>
    </citation>
    <scope>NUCLEOTIDE SEQUENCE</scope>
    <source>
        <strain evidence="5">CGMCC 1.10749</strain>
    </source>
</reference>
<comment type="caution">
    <text evidence="5">The sequence shown here is derived from an EMBL/GenBank/DDBJ whole genome shotgun (WGS) entry which is preliminary data.</text>
</comment>